<dbReference type="GO" id="GO:0032259">
    <property type="term" value="P:methylation"/>
    <property type="evidence" value="ECO:0007669"/>
    <property type="project" value="UniProtKB-KW"/>
</dbReference>
<feature type="domain" description="DUF7059" evidence="6">
    <location>
        <begin position="79"/>
        <end position="162"/>
    </location>
</feature>
<dbReference type="Pfam" id="PF23186">
    <property type="entry name" value="DUF7059"/>
    <property type="match status" value="1"/>
</dbReference>
<evidence type="ECO:0000256" key="1">
    <source>
        <dbReference type="ARBA" id="ARBA00006149"/>
    </source>
</evidence>
<dbReference type="GO" id="GO:0008168">
    <property type="term" value="F:methyltransferase activity"/>
    <property type="evidence" value="ECO:0007669"/>
    <property type="project" value="UniProtKB-KW"/>
</dbReference>
<dbReference type="InterPro" id="IPR007848">
    <property type="entry name" value="Small_mtfrase_dom"/>
</dbReference>
<evidence type="ECO:0000259" key="5">
    <source>
        <dbReference type="Pfam" id="PF05175"/>
    </source>
</evidence>
<dbReference type="Proteomes" id="UP000323865">
    <property type="component" value="Chromosome"/>
</dbReference>
<dbReference type="InterPro" id="IPR052190">
    <property type="entry name" value="Euk-Arch_PrmC-MTase"/>
</dbReference>
<dbReference type="InterPro" id="IPR029063">
    <property type="entry name" value="SAM-dependent_MTases_sf"/>
</dbReference>
<gene>
    <name evidence="7" type="ORF">FOB48_02030</name>
</gene>
<keyword evidence="4" id="KW-0949">S-adenosyl-L-methionine</keyword>
<evidence type="ECO:0000256" key="2">
    <source>
        <dbReference type="ARBA" id="ARBA00022603"/>
    </source>
</evidence>
<dbReference type="InterPro" id="IPR002052">
    <property type="entry name" value="DNA_methylase_N6_adenine_CS"/>
</dbReference>
<dbReference type="Gene3D" id="3.40.50.150">
    <property type="entry name" value="Vaccinia Virus protein VP39"/>
    <property type="match status" value="1"/>
</dbReference>
<dbReference type="InterPro" id="IPR055487">
    <property type="entry name" value="DUF7059"/>
</dbReference>
<proteinExistence type="inferred from homology"/>
<name>A0ABX6A3P1_9MICO</name>
<keyword evidence="2 7" id="KW-0489">Methyltransferase</keyword>
<evidence type="ECO:0000256" key="4">
    <source>
        <dbReference type="ARBA" id="ARBA00022691"/>
    </source>
</evidence>
<evidence type="ECO:0000313" key="7">
    <source>
        <dbReference type="EMBL" id="QEU11201.1"/>
    </source>
</evidence>
<dbReference type="CDD" id="cd02440">
    <property type="entry name" value="AdoMet_MTases"/>
    <property type="match status" value="1"/>
</dbReference>
<reference evidence="7 8" key="1">
    <citation type="submission" date="2019-09" db="EMBL/GenBank/DDBJ databases">
        <title>FDA dAtabase for Regulatory Grade micrObial Sequences (FDA-ARGOS): Supporting development and validation of Infectious Disease Dx tests.</title>
        <authorList>
            <person name="Sciortino C."/>
            <person name="Tallon L."/>
            <person name="Sadzewicz L."/>
            <person name="Vavikolanu K."/>
            <person name="Mehta A."/>
            <person name="Aluvathingal J."/>
            <person name="Nadendla S."/>
            <person name="Nandy P."/>
            <person name="Geyer C."/>
            <person name="Yan Y."/>
            <person name="Sichtig H."/>
        </authorList>
    </citation>
    <scope>NUCLEOTIDE SEQUENCE [LARGE SCALE GENOMIC DNA]</scope>
    <source>
        <strain evidence="7 8">FDAARGOS_640</strain>
    </source>
</reference>
<protein>
    <submittedName>
        <fullName evidence="7">Methyltransferase</fullName>
    </submittedName>
</protein>
<dbReference type="SUPFAM" id="SSF53335">
    <property type="entry name" value="S-adenosyl-L-methionine-dependent methyltransferases"/>
    <property type="match status" value="1"/>
</dbReference>
<evidence type="ECO:0000313" key="8">
    <source>
        <dbReference type="Proteomes" id="UP000323865"/>
    </source>
</evidence>
<sequence length="588" mass="63859">MFNESKRVGAMRWRRKARERALRIESLAFHVPPPLIFAPLTRYATMVGMSTAHTSSTLPPTPTTDPVLLARLRNDLASARYTADGIDEILSAPARAALERENPIPALRELGPLAERGTASATLMRLFTLGRTATRAELDRALPHVRTEGLLALGLVREVGSEKSDATSAFTATFDLRPYQATDDFGDILWWIVSDLGELATGRALEGEHVLGIGGATSTLIAITPRAKVTRALDLGTGCGIQALHAARHAEHVVATDISERALTLTEFNVALNRDTLPAGHVIETRKGSMLEPVSGETFDLIVSNPPFVITPRVAGVETWTYRDGGAEGDTLVASLLSEIDDYLAPGGIAAMLANWEITAGAEWDARPRTWLENSSASALIVQRDIEDPASYASTWLRDGGITDRDERWAPMTNAWLDDFASRNVAGIGFGHVLLTKPRDGEKRFEHYAFIETTGSGPLGPRYAEMLRARAHLAQLDDATLGELVLARADDVIERRHYTPGDEDPMVIDLVQGGGFGRTLQIDTHTAAIVGPLTGEYPLSVFLTAYASLLEAADQAEHAEAARDAIMRTTRTLVEWGFLHIVEQPKAA</sequence>
<evidence type="ECO:0000259" key="6">
    <source>
        <dbReference type="Pfam" id="PF23186"/>
    </source>
</evidence>
<feature type="domain" description="Methyltransferase small" evidence="5">
    <location>
        <begin position="216"/>
        <end position="310"/>
    </location>
</feature>
<dbReference type="EMBL" id="CP044108">
    <property type="protein sequence ID" value="QEU11201.1"/>
    <property type="molecule type" value="Genomic_DNA"/>
</dbReference>
<comment type="similarity">
    <text evidence="1">Belongs to the eukaryotic/archaeal PrmC-related family.</text>
</comment>
<dbReference type="Pfam" id="PF05175">
    <property type="entry name" value="MTS"/>
    <property type="match status" value="1"/>
</dbReference>
<dbReference type="PROSITE" id="PS00092">
    <property type="entry name" value="N6_MTASE"/>
    <property type="match status" value="1"/>
</dbReference>
<organism evidence="7 8">
    <name type="scientific">Dermabacter vaginalis</name>
    <dbReference type="NCBI Taxonomy" id="1630135"/>
    <lineage>
        <taxon>Bacteria</taxon>
        <taxon>Bacillati</taxon>
        <taxon>Actinomycetota</taxon>
        <taxon>Actinomycetes</taxon>
        <taxon>Micrococcales</taxon>
        <taxon>Dermabacteraceae</taxon>
        <taxon>Dermabacter</taxon>
    </lineage>
</organism>
<keyword evidence="8" id="KW-1185">Reference proteome</keyword>
<dbReference type="PANTHER" id="PTHR45875">
    <property type="entry name" value="METHYLTRANSFERASE N6AMT1"/>
    <property type="match status" value="1"/>
</dbReference>
<dbReference type="PANTHER" id="PTHR45875:SF1">
    <property type="entry name" value="METHYLTRANSFERASE N6AMT1"/>
    <property type="match status" value="1"/>
</dbReference>
<accession>A0ABX6A3P1</accession>
<evidence type="ECO:0000256" key="3">
    <source>
        <dbReference type="ARBA" id="ARBA00022679"/>
    </source>
</evidence>
<keyword evidence="3" id="KW-0808">Transferase</keyword>